<dbReference type="Pfam" id="PF00067">
    <property type="entry name" value="p450"/>
    <property type="match status" value="2"/>
</dbReference>
<dbReference type="PRINTS" id="PR00385">
    <property type="entry name" value="P450"/>
</dbReference>
<name>A0A1H0KP37_9PSEU</name>
<dbReference type="InterPro" id="IPR036396">
    <property type="entry name" value="Cyt_P450_sf"/>
</dbReference>
<keyword evidence="4 8" id="KW-0479">Metal-binding</keyword>
<dbReference type="GO" id="GO:0016125">
    <property type="term" value="P:sterol metabolic process"/>
    <property type="evidence" value="ECO:0007669"/>
    <property type="project" value="TreeGrafter"/>
</dbReference>
<evidence type="ECO:0000256" key="3">
    <source>
        <dbReference type="ARBA" id="ARBA00022617"/>
    </source>
</evidence>
<keyword evidence="3 8" id="KW-0349">Heme</keyword>
<dbReference type="GO" id="GO:0005506">
    <property type="term" value="F:iron ion binding"/>
    <property type="evidence" value="ECO:0007669"/>
    <property type="project" value="InterPro"/>
</dbReference>
<keyword evidence="6 8" id="KW-0408">Iron</keyword>
<comment type="cofactor">
    <cofactor evidence="1 8">
        <name>heme</name>
        <dbReference type="ChEBI" id="CHEBI:30413"/>
    </cofactor>
</comment>
<dbReference type="OrthoDB" id="5290182at2"/>
<keyword evidence="5 9" id="KW-0560">Oxidoreductase</keyword>
<dbReference type="SUPFAM" id="SSF48264">
    <property type="entry name" value="Cytochrome P450"/>
    <property type="match status" value="1"/>
</dbReference>
<evidence type="ECO:0000256" key="2">
    <source>
        <dbReference type="ARBA" id="ARBA00010617"/>
    </source>
</evidence>
<evidence type="ECO:0000256" key="7">
    <source>
        <dbReference type="ARBA" id="ARBA00023033"/>
    </source>
</evidence>
<feature type="binding site" description="axial binding residue" evidence="8">
    <location>
        <position position="421"/>
    </location>
    <ligand>
        <name>heme</name>
        <dbReference type="ChEBI" id="CHEBI:30413"/>
    </ligand>
    <ligandPart>
        <name>Fe</name>
        <dbReference type="ChEBI" id="CHEBI:18248"/>
    </ligandPart>
</feature>
<dbReference type="InterPro" id="IPR017972">
    <property type="entry name" value="Cyt_P450_CS"/>
</dbReference>
<dbReference type="PANTHER" id="PTHR24286">
    <property type="entry name" value="CYTOCHROME P450 26"/>
    <property type="match status" value="1"/>
</dbReference>
<evidence type="ECO:0000256" key="8">
    <source>
        <dbReference type="PIRSR" id="PIRSR602403-1"/>
    </source>
</evidence>
<accession>A0A1H0KP37</accession>
<dbReference type="AlphaFoldDB" id="A0A1H0KP37"/>
<evidence type="ECO:0000256" key="9">
    <source>
        <dbReference type="RuleBase" id="RU000461"/>
    </source>
</evidence>
<dbReference type="STRING" id="641025.SAMN05421507_10317"/>
<dbReference type="PANTHER" id="PTHR24286:SF24">
    <property type="entry name" value="LANOSTEROL 14-ALPHA DEMETHYLASE"/>
    <property type="match status" value="1"/>
</dbReference>
<dbReference type="EMBL" id="FNIX01000003">
    <property type="protein sequence ID" value="SDO57737.1"/>
    <property type="molecule type" value="Genomic_DNA"/>
</dbReference>
<keyword evidence="11" id="KW-1185">Reference proteome</keyword>
<dbReference type="GO" id="GO:0020037">
    <property type="term" value="F:heme binding"/>
    <property type="evidence" value="ECO:0007669"/>
    <property type="project" value="InterPro"/>
</dbReference>
<dbReference type="GO" id="GO:0004497">
    <property type="term" value="F:monooxygenase activity"/>
    <property type="evidence" value="ECO:0007669"/>
    <property type="project" value="UniProtKB-KW"/>
</dbReference>
<keyword evidence="7 9" id="KW-0503">Monooxygenase</keyword>
<reference evidence="11" key="1">
    <citation type="submission" date="2016-10" db="EMBL/GenBank/DDBJ databases">
        <authorList>
            <person name="Varghese N."/>
            <person name="Submissions S."/>
        </authorList>
    </citation>
    <scope>NUCLEOTIDE SEQUENCE [LARGE SCALE GENOMIC DNA]</scope>
    <source>
        <strain evidence="11">CGMCC 4.6609</strain>
    </source>
</reference>
<protein>
    <submittedName>
        <fullName evidence="10">Cytochrome P450</fullName>
    </submittedName>
</protein>
<evidence type="ECO:0000313" key="11">
    <source>
        <dbReference type="Proteomes" id="UP000199691"/>
    </source>
</evidence>
<dbReference type="Proteomes" id="UP000199691">
    <property type="component" value="Unassembled WGS sequence"/>
</dbReference>
<dbReference type="PROSITE" id="PS00086">
    <property type="entry name" value="CYTOCHROME_P450"/>
    <property type="match status" value="1"/>
</dbReference>
<dbReference type="PRINTS" id="PR00465">
    <property type="entry name" value="EP450IV"/>
</dbReference>
<evidence type="ECO:0000256" key="5">
    <source>
        <dbReference type="ARBA" id="ARBA00023002"/>
    </source>
</evidence>
<gene>
    <name evidence="10" type="ORF">SAMN05421507_10317</name>
</gene>
<proteinExistence type="inferred from homology"/>
<dbReference type="GO" id="GO:0016705">
    <property type="term" value="F:oxidoreductase activity, acting on paired donors, with incorporation or reduction of molecular oxygen"/>
    <property type="evidence" value="ECO:0007669"/>
    <property type="project" value="InterPro"/>
</dbReference>
<organism evidence="10 11">
    <name type="scientific">Lentzea jiangxiensis</name>
    <dbReference type="NCBI Taxonomy" id="641025"/>
    <lineage>
        <taxon>Bacteria</taxon>
        <taxon>Bacillati</taxon>
        <taxon>Actinomycetota</taxon>
        <taxon>Actinomycetes</taxon>
        <taxon>Pseudonocardiales</taxon>
        <taxon>Pseudonocardiaceae</taxon>
        <taxon>Lentzea</taxon>
    </lineage>
</organism>
<dbReference type="InterPro" id="IPR002403">
    <property type="entry name" value="Cyt_P450_E_grp-IV"/>
</dbReference>
<evidence type="ECO:0000313" key="10">
    <source>
        <dbReference type="EMBL" id="SDO57737.1"/>
    </source>
</evidence>
<dbReference type="RefSeq" id="WP_090096796.1">
    <property type="nucleotide sequence ID" value="NZ_FNIX01000003.1"/>
</dbReference>
<sequence length="474" mass="52644">MTVHEQQTRRLAISTVPVPSWLESRVLRGGAARTKHLAAPPPGSGLRAVPGDPGLPVVGHGLAWMRYGPRFERARVTRYGPVSWMKAFGVKMAVVGGADATQAVLTNKDKAFSQSGWNLFFDPFFRRGLLMLDDEHLQHRRIMQQAFTRPRLAAYAEVAGQVVREVLADLPDRLAVHPLMARLTMDIGSQVFMARALGTNEPVMRAFKAAVDGTTALARFPVPGGKWQAGLRGRTMLEEYFKAGLPGKRNSAGSDLFSVLASARDEDGQRFTDTEIVDHMIFLMVAALDTSATTATAAMYHLARQPEWQERARAESVALGPAPDLDGLDRLTTLDLVVKESLRLVAPVPTFVRRTVRDVDLTGYHLPAGTTTVVMPAANHYDPAYWREPDVFDPDRFAEPRREDQAHRFAWVPFGGGAHKCIGMVLGFLEVKTILHELLLRHRWRLPEGYRARWDWSNTPSPTGGLPVHLDRIT</sequence>
<dbReference type="Gene3D" id="1.10.630.10">
    <property type="entry name" value="Cytochrome P450"/>
    <property type="match status" value="1"/>
</dbReference>
<evidence type="ECO:0000256" key="1">
    <source>
        <dbReference type="ARBA" id="ARBA00001971"/>
    </source>
</evidence>
<evidence type="ECO:0000256" key="4">
    <source>
        <dbReference type="ARBA" id="ARBA00022723"/>
    </source>
</evidence>
<comment type="similarity">
    <text evidence="2 9">Belongs to the cytochrome P450 family.</text>
</comment>
<evidence type="ECO:0000256" key="6">
    <source>
        <dbReference type="ARBA" id="ARBA00023004"/>
    </source>
</evidence>
<dbReference type="InterPro" id="IPR001128">
    <property type="entry name" value="Cyt_P450"/>
</dbReference>